<keyword evidence="3" id="KW-1185">Reference proteome</keyword>
<evidence type="ECO:0000313" key="2">
    <source>
        <dbReference type="EMBL" id="MFD1716735.1"/>
    </source>
</evidence>
<protein>
    <submittedName>
        <fullName evidence="2">Pilus assembly protein</fullName>
    </submittedName>
</protein>
<reference evidence="3" key="1">
    <citation type="journal article" date="2019" name="Int. J. Syst. Evol. Microbiol.">
        <title>The Global Catalogue of Microorganisms (GCM) 10K type strain sequencing project: providing services to taxonomists for standard genome sequencing and annotation.</title>
        <authorList>
            <consortium name="The Broad Institute Genomics Platform"/>
            <consortium name="The Broad Institute Genome Sequencing Center for Infectious Disease"/>
            <person name="Wu L."/>
            <person name="Ma J."/>
        </authorList>
    </citation>
    <scope>NUCLEOTIDE SEQUENCE [LARGE SCALE GENOMIC DNA]</scope>
    <source>
        <strain evidence="3">JCM 17130</strain>
    </source>
</reference>
<gene>
    <name evidence="2" type="ORF">ACFSE6_02735</name>
</gene>
<evidence type="ECO:0000256" key="1">
    <source>
        <dbReference type="SAM" id="Phobius"/>
    </source>
</evidence>
<organism evidence="2 3">
    <name type="scientific">Georgenia deserti</name>
    <dbReference type="NCBI Taxonomy" id="2093781"/>
    <lineage>
        <taxon>Bacteria</taxon>
        <taxon>Bacillati</taxon>
        <taxon>Actinomycetota</taxon>
        <taxon>Actinomycetes</taxon>
        <taxon>Micrococcales</taxon>
        <taxon>Bogoriellaceae</taxon>
        <taxon>Georgenia</taxon>
    </lineage>
</organism>
<feature type="transmembrane region" description="Helical" evidence="1">
    <location>
        <begin position="20"/>
        <end position="38"/>
    </location>
</feature>
<proteinExistence type="predicted"/>
<name>A0ABW4L0E3_9MICO</name>
<comment type="caution">
    <text evidence="2">The sequence shown here is derived from an EMBL/GenBank/DDBJ whole genome shotgun (WGS) entry which is preliminary data.</text>
</comment>
<keyword evidence="1" id="KW-0472">Membrane</keyword>
<keyword evidence="1" id="KW-0812">Transmembrane</keyword>
<dbReference type="RefSeq" id="WP_388002161.1">
    <property type="nucleotide sequence ID" value="NZ_JBHUEE010000001.1"/>
</dbReference>
<accession>A0ABW4L0E3</accession>
<sequence length="153" mass="15871">MRLSALPRFGTDGERGSSTIEFLAVTVLMLVPAVYLVLTLAQVQAAAFAAEGAAREAGRHLAQADSFQDGMATATRAVELAFDDQGIEVDGARALAVECSQDPCLSPGAHVAVEVATHVDLPLVPDIVRDVVPAAVPVSAAHVVAVPQFRETA</sequence>
<evidence type="ECO:0000313" key="3">
    <source>
        <dbReference type="Proteomes" id="UP001597277"/>
    </source>
</evidence>
<dbReference type="EMBL" id="JBHUEE010000001">
    <property type="protein sequence ID" value="MFD1716735.1"/>
    <property type="molecule type" value="Genomic_DNA"/>
</dbReference>
<keyword evidence="1" id="KW-1133">Transmembrane helix</keyword>
<dbReference type="Proteomes" id="UP001597277">
    <property type="component" value="Unassembled WGS sequence"/>
</dbReference>